<organism evidence="3 4">
    <name type="scientific">Paenibacillus curdlanolyticus YK9</name>
    <dbReference type="NCBI Taxonomy" id="717606"/>
    <lineage>
        <taxon>Bacteria</taxon>
        <taxon>Bacillati</taxon>
        <taxon>Bacillota</taxon>
        <taxon>Bacilli</taxon>
        <taxon>Bacillales</taxon>
        <taxon>Paenibacillaceae</taxon>
        <taxon>Paenibacillus</taxon>
    </lineage>
</organism>
<dbReference type="RefSeq" id="WP_006036152.1">
    <property type="nucleotide sequence ID" value="NZ_AEDD01000001.1"/>
</dbReference>
<evidence type="ECO:0000313" key="3">
    <source>
        <dbReference type="EMBL" id="EFM12623.1"/>
    </source>
</evidence>
<evidence type="ECO:0000313" key="4">
    <source>
        <dbReference type="Proteomes" id="UP000005387"/>
    </source>
</evidence>
<dbReference type="PANTHER" id="PTHR30363:SF28">
    <property type="entry name" value="TRANSCRIPTIONAL REGULATORY PROTEIN-RELATED"/>
    <property type="match status" value="1"/>
</dbReference>
<dbReference type="STRING" id="717606.PaecuDRAFT_0134"/>
<feature type="domain" description="Helix-turn-helix type 11" evidence="2">
    <location>
        <begin position="23"/>
        <end position="63"/>
    </location>
</feature>
<gene>
    <name evidence="3" type="ORF">PaecuDRAFT_0134</name>
</gene>
<dbReference type="OrthoDB" id="155998at2"/>
<evidence type="ECO:0000259" key="2">
    <source>
        <dbReference type="Pfam" id="PF08279"/>
    </source>
</evidence>
<protein>
    <submittedName>
        <fullName evidence="3">Putative transcriptional regulator</fullName>
    </submittedName>
</protein>
<accession>E0I4U2</accession>
<dbReference type="InterPro" id="IPR013196">
    <property type="entry name" value="HTH_11"/>
</dbReference>
<dbReference type="Pfam" id="PF08279">
    <property type="entry name" value="HTH_11"/>
    <property type="match status" value="1"/>
</dbReference>
<dbReference type="eggNOG" id="COG2345">
    <property type="taxonomic scope" value="Bacteria"/>
</dbReference>
<proteinExistence type="predicted"/>
<dbReference type="Gene3D" id="1.10.10.10">
    <property type="entry name" value="Winged helix-like DNA-binding domain superfamily/Winged helix DNA-binding domain"/>
    <property type="match status" value="1"/>
</dbReference>
<feature type="region of interest" description="Disordered" evidence="1">
    <location>
        <begin position="1"/>
        <end position="22"/>
    </location>
</feature>
<dbReference type="SUPFAM" id="SSF46785">
    <property type="entry name" value="Winged helix' DNA-binding domain"/>
    <property type="match status" value="1"/>
</dbReference>
<keyword evidence="4" id="KW-1185">Reference proteome</keyword>
<reference evidence="3 4" key="1">
    <citation type="submission" date="2010-07" db="EMBL/GenBank/DDBJ databases">
        <title>The draft genome of Paenibacillus curdlanolyticus YK9.</title>
        <authorList>
            <consortium name="US DOE Joint Genome Institute (JGI-PGF)"/>
            <person name="Lucas S."/>
            <person name="Copeland A."/>
            <person name="Lapidus A."/>
            <person name="Cheng J.-F."/>
            <person name="Bruce D."/>
            <person name="Goodwin L."/>
            <person name="Pitluck S."/>
            <person name="Land M.L."/>
            <person name="Hauser L."/>
            <person name="Chang Y.-J."/>
            <person name="Jeffries C."/>
            <person name="Anderson I.J."/>
            <person name="Johnson E."/>
            <person name="Loganathan U."/>
            <person name="Mulhopadhyay B."/>
            <person name="Kyrpides N."/>
            <person name="Woyke T.J."/>
        </authorList>
    </citation>
    <scope>NUCLEOTIDE SEQUENCE [LARGE SCALE GENOMIC DNA]</scope>
    <source>
        <strain evidence="3 4">YK9</strain>
    </source>
</reference>
<dbReference type="Proteomes" id="UP000005387">
    <property type="component" value="Unassembled WGS sequence"/>
</dbReference>
<dbReference type="InterPro" id="IPR036390">
    <property type="entry name" value="WH_DNA-bd_sf"/>
</dbReference>
<dbReference type="InterPro" id="IPR036388">
    <property type="entry name" value="WH-like_DNA-bd_sf"/>
</dbReference>
<evidence type="ECO:0000256" key="1">
    <source>
        <dbReference type="SAM" id="MobiDB-lite"/>
    </source>
</evidence>
<dbReference type="InterPro" id="IPR050313">
    <property type="entry name" value="Carb_Metab_HTH_regulators"/>
</dbReference>
<name>E0I4U2_9BACL</name>
<dbReference type="AlphaFoldDB" id="E0I4U2"/>
<feature type="compositionally biased region" description="Basic and acidic residues" evidence="1">
    <location>
        <begin position="1"/>
        <end position="21"/>
    </location>
</feature>
<dbReference type="EMBL" id="AEDD01000001">
    <property type="protein sequence ID" value="EFM12623.1"/>
    <property type="molecule type" value="Genomic_DNA"/>
</dbReference>
<sequence length="230" mass="25689">MKRSDRQSGADHPPQRDERSTRQTVVGLLKTKGTQSAGELASQLGLTEMAIRRHLYALESDGFIQQTSVKRGAGRPKHMYTLTAESEELFPKNYHGLTLDILDDLAKEEATAPMVDHLFQSRKRKLLERYAPRMAGKTLHGRVEELAAIQNAGGYMVEIEQSEAGDYQLHEFNCPIAQVAKPYQQACTCELQLFEELLQTQVERTECLAKGGAKCTYVITNPPEAPDAVK</sequence>
<dbReference type="PANTHER" id="PTHR30363">
    <property type="entry name" value="HTH-TYPE TRANSCRIPTIONAL REGULATOR SRLR-RELATED"/>
    <property type="match status" value="1"/>
</dbReference>